<evidence type="ECO:0000256" key="6">
    <source>
        <dbReference type="SAM" id="Phobius"/>
    </source>
</evidence>
<comment type="similarity">
    <text evidence="1 4">Belongs to the aldehyde dehydrogenase family.</text>
</comment>
<dbReference type="Pfam" id="PF00171">
    <property type="entry name" value="Aldedh"/>
    <property type="match status" value="1"/>
</dbReference>
<dbReference type="AlphaFoldDB" id="A0A1I7RX39"/>
<dbReference type="PANTHER" id="PTHR43570">
    <property type="entry name" value="ALDEHYDE DEHYDROGENASE"/>
    <property type="match status" value="1"/>
</dbReference>
<feature type="active site" evidence="5">
    <location>
        <position position="243"/>
    </location>
</feature>
<evidence type="ECO:0000259" key="7">
    <source>
        <dbReference type="Pfam" id="PF00171"/>
    </source>
</evidence>
<evidence type="ECO:0000256" key="4">
    <source>
        <dbReference type="PIRNR" id="PIRNR036492"/>
    </source>
</evidence>
<protein>
    <recommendedName>
        <fullName evidence="4">Aldehyde dehydrogenase</fullName>
    </recommendedName>
</protein>
<keyword evidence="6" id="KW-0812">Transmembrane</keyword>
<name>A0A1I7RX39_BURXY</name>
<evidence type="ECO:0000256" key="2">
    <source>
        <dbReference type="ARBA" id="ARBA00023002"/>
    </source>
</evidence>
<keyword evidence="10" id="KW-1185">Reference proteome</keyword>
<dbReference type="Proteomes" id="UP000095284">
    <property type="component" value="Unplaced"/>
</dbReference>
<proteinExistence type="inferred from homology"/>
<evidence type="ECO:0000313" key="8">
    <source>
        <dbReference type="EMBL" id="CAD5230386.1"/>
    </source>
</evidence>
<feature type="domain" description="Aldehyde dehydrogenase" evidence="7">
    <location>
        <begin position="22"/>
        <end position="428"/>
    </location>
</feature>
<dbReference type="PIRSF" id="PIRSF036492">
    <property type="entry name" value="ALDH"/>
    <property type="match status" value="1"/>
</dbReference>
<feature type="active site" evidence="5">
    <location>
        <position position="209"/>
    </location>
</feature>
<evidence type="ECO:0000256" key="3">
    <source>
        <dbReference type="ARBA" id="ARBA00023027"/>
    </source>
</evidence>
<accession>A0A1I7RX39</accession>
<gene>
    <name evidence="8" type="ORF">BXYJ_LOCUS10961</name>
</gene>
<dbReference type="GO" id="GO:0004029">
    <property type="term" value="F:aldehyde dehydrogenase (NAD+) activity"/>
    <property type="evidence" value="ECO:0007669"/>
    <property type="project" value="TreeGrafter"/>
</dbReference>
<dbReference type="FunFam" id="3.40.309.10:FF:000003">
    <property type="entry name" value="Aldehyde dehydrogenase"/>
    <property type="match status" value="1"/>
</dbReference>
<dbReference type="CDD" id="cd07087">
    <property type="entry name" value="ALDH_F3-13-14_CALDH-like"/>
    <property type="match status" value="1"/>
</dbReference>
<evidence type="ECO:0000256" key="1">
    <source>
        <dbReference type="ARBA" id="ARBA00009986"/>
    </source>
</evidence>
<dbReference type="Proteomes" id="UP000582659">
    <property type="component" value="Unassembled WGS sequence"/>
</dbReference>
<sequence>MNYKQIISIQRQHVLTGIPAQLSTRRDQLHRLAKLLKEEEAALCEAVYKDLRRTPTHTKFMEFGMAINEVQVCLRHLNEWAQPEHVEKGPAQILDTAMIVKEPFGTCLLIAPWNYPLLMVFLPLATMLAAGNTVIIKPSEVSPNVAEALKDAFAKHFDPRQISVVLADAEGTGELLKERFDLILYTGSTAVGRVIMRAAAEHLTPVVLELGGKCPVIVDSTADIACTARRLAWGKFMNNGQTCVAPDYVLVNKNVKDKLLIELKKTLEEFYPEVESSKDYCRIINQRHFDRLNSLLDRSRGNVAIQPAKPNRDDLFIPPTVVEVDPDDALMESEIFGPILPVVTVNSVDEAVEFVLDREKPLALYLFSTDEKAVDKVVKESRSGAVTVNDVVLHMTLDTLPFGGVGQSGFGRYRSRHGFDQFSHHKAVLKRTFFGEQLGAARYPPLTEKKLRALKMVGNRWILPRIIRRLLAHTDVFALGVGLAVIVGLIGQFIFNKN</sequence>
<keyword evidence="6" id="KW-1133">Transmembrane helix</keyword>
<dbReference type="EMBL" id="CAJFCV020000005">
    <property type="protein sequence ID" value="CAG9121303.1"/>
    <property type="molecule type" value="Genomic_DNA"/>
</dbReference>
<dbReference type="Proteomes" id="UP000659654">
    <property type="component" value="Unassembled WGS sequence"/>
</dbReference>
<dbReference type="SMR" id="A0A1I7RX39"/>
<dbReference type="GO" id="GO:0005737">
    <property type="term" value="C:cytoplasm"/>
    <property type="evidence" value="ECO:0007669"/>
    <property type="project" value="TreeGrafter"/>
</dbReference>
<dbReference type="InterPro" id="IPR015590">
    <property type="entry name" value="Aldehyde_DH_dom"/>
</dbReference>
<dbReference type="PROSITE" id="PS00070">
    <property type="entry name" value="ALDEHYDE_DEHYDR_CYS"/>
    <property type="match status" value="1"/>
</dbReference>
<evidence type="ECO:0000313" key="11">
    <source>
        <dbReference type="WBParaSite" id="BXY_0530300.1"/>
    </source>
</evidence>
<keyword evidence="2 4" id="KW-0560">Oxidoreductase</keyword>
<keyword evidence="6" id="KW-0472">Membrane</keyword>
<dbReference type="eggNOG" id="KOG2456">
    <property type="taxonomic scope" value="Eukaryota"/>
</dbReference>
<dbReference type="InterPro" id="IPR016161">
    <property type="entry name" value="Ald_DH/histidinol_DH"/>
</dbReference>
<dbReference type="Gene3D" id="3.40.605.10">
    <property type="entry name" value="Aldehyde Dehydrogenase, Chain A, domain 1"/>
    <property type="match status" value="1"/>
</dbReference>
<dbReference type="EMBL" id="CAJFDI010000005">
    <property type="protein sequence ID" value="CAD5230386.1"/>
    <property type="molecule type" value="Genomic_DNA"/>
</dbReference>
<feature type="transmembrane region" description="Helical" evidence="6">
    <location>
        <begin position="470"/>
        <end position="495"/>
    </location>
</feature>
<dbReference type="OrthoDB" id="440325at2759"/>
<dbReference type="InterPro" id="IPR016160">
    <property type="entry name" value="Ald_DH_CS_CYS"/>
</dbReference>
<dbReference type="WBParaSite" id="BXY_0530300.1">
    <property type="protein sequence ID" value="BXY_0530300.1"/>
    <property type="gene ID" value="BXY_0530300"/>
</dbReference>
<dbReference type="InterPro" id="IPR016163">
    <property type="entry name" value="Ald_DH_C"/>
</dbReference>
<organism evidence="9 11">
    <name type="scientific">Bursaphelenchus xylophilus</name>
    <name type="common">Pinewood nematode worm</name>
    <name type="synonym">Aphelenchoides xylophilus</name>
    <dbReference type="NCBI Taxonomy" id="6326"/>
    <lineage>
        <taxon>Eukaryota</taxon>
        <taxon>Metazoa</taxon>
        <taxon>Ecdysozoa</taxon>
        <taxon>Nematoda</taxon>
        <taxon>Chromadorea</taxon>
        <taxon>Rhabditida</taxon>
        <taxon>Tylenchina</taxon>
        <taxon>Tylenchomorpha</taxon>
        <taxon>Aphelenchoidea</taxon>
        <taxon>Aphelenchoididae</taxon>
        <taxon>Bursaphelenchus</taxon>
    </lineage>
</organism>
<keyword evidence="3" id="KW-0520">NAD</keyword>
<dbReference type="PANTHER" id="PTHR43570:SF16">
    <property type="entry name" value="ALDEHYDE DEHYDROGENASE TYPE III, ISOFORM Q"/>
    <property type="match status" value="1"/>
</dbReference>
<evidence type="ECO:0000313" key="10">
    <source>
        <dbReference type="Proteomes" id="UP000659654"/>
    </source>
</evidence>
<dbReference type="SUPFAM" id="SSF53720">
    <property type="entry name" value="ALDH-like"/>
    <property type="match status" value="1"/>
</dbReference>
<reference evidence="8" key="2">
    <citation type="submission" date="2020-09" db="EMBL/GenBank/DDBJ databases">
        <authorList>
            <person name="Kikuchi T."/>
        </authorList>
    </citation>
    <scope>NUCLEOTIDE SEQUENCE</scope>
    <source>
        <strain evidence="8">Ka4C1</strain>
    </source>
</reference>
<dbReference type="Gene3D" id="3.40.309.10">
    <property type="entry name" value="Aldehyde Dehydrogenase, Chain A, domain 2"/>
    <property type="match status" value="1"/>
</dbReference>
<reference evidence="11" key="1">
    <citation type="submission" date="2016-11" db="UniProtKB">
        <authorList>
            <consortium name="WormBaseParasite"/>
        </authorList>
    </citation>
    <scope>IDENTIFICATION</scope>
</reference>
<dbReference type="GO" id="GO:0006081">
    <property type="term" value="P:aldehyde metabolic process"/>
    <property type="evidence" value="ECO:0007669"/>
    <property type="project" value="InterPro"/>
</dbReference>
<dbReference type="InterPro" id="IPR016162">
    <property type="entry name" value="Ald_DH_N"/>
</dbReference>
<evidence type="ECO:0000313" key="9">
    <source>
        <dbReference type="Proteomes" id="UP000095284"/>
    </source>
</evidence>
<dbReference type="FunFam" id="3.40.605.10:FF:000004">
    <property type="entry name" value="Aldehyde dehydrogenase"/>
    <property type="match status" value="1"/>
</dbReference>
<evidence type="ECO:0000256" key="5">
    <source>
        <dbReference type="PIRSR" id="PIRSR036492-1"/>
    </source>
</evidence>
<dbReference type="InterPro" id="IPR012394">
    <property type="entry name" value="Aldehyde_DH_NAD(P)"/>
</dbReference>